<proteinExistence type="predicted"/>
<dbReference type="EMBL" id="MN739680">
    <property type="protein sequence ID" value="QHT20662.1"/>
    <property type="molecule type" value="Genomic_DNA"/>
</dbReference>
<sequence>MLKLMEGEGFSKTLEIKHKLQKKLVNVFSQHLYNYVMRCFKKSVNYIDFQKKMLKIAEWDKHKRERSFKKFKKWCFKNNYDIEEIFEKIILYSIRTILNDDFLAEIVITKHYKSNFSEFYYKVLKKVARYYYENPKIDIIEDDNYIEDIIKTSIVVFIPLNKIVNMFGKKKDDLIIQYDFNNMQDSYSDTVTDISSCTSKNNTENIDNNKRKIVVEKETDDEGSMMYLPSEEFDIKEDIKEKNIEENDEKKDEENDEEKDTKHIVIMNNKNPLMTSYKFYKKKI</sequence>
<feature type="region of interest" description="Disordered" evidence="1">
    <location>
        <begin position="238"/>
        <end position="263"/>
    </location>
</feature>
<accession>A0A6C0DW31</accession>
<protein>
    <submittedName>
        <fullName evidence="2">Uncharacterized protein</fullName>
    </submittedName>
</protein>
<evidence type="ECO:0000256" key="1">
    <source>
        <dbReference type="SAM" id="MobiDB-lite"/>
    </source>
</evidence>
<dbReference type="AlphaFoldDB" id="A0A6C0DW31"/>
<name>A0A6C0DW31_9ZZZZ</name>
<evidence type="ECO:0000313" key="2">
    <source>
        <dbReference type="EMBL" id="QHT20662.1"/>
    </source>
</evidence>
<organism evidence="2">
    <name type="scientific">viral metagenome</name>
    <dbReference type="NCBI Taxonomy" id="1070528"/>
    <lineage>
        <taxon>unclassified sequences</taxon>
        <taxon>metagenomes</taxon>
        <taxon>organismal metagenomes</taxon>
    </lineage>
</organism>
<reference evidence="2" key="1">
    <citation type="journal article" date="2020" name="Nature">
        <title>Giant virus diversity and host interactions through global metagenomics.</title>
        <authorList>
            <person name="Schulz F."/>
            <person name="Roux S."/>
            <person name="Paez-Espino D."/>
            <person name="Jungbluth S."/>
            <person name="Walsh D.A."/>
            <person name="Denef V.J."/>
            <person name="McMahon K.D."/>
            <person name="Konstantinidis K.T."/>
            <person name="Eloe-Fadrosh E.A."/>
            <person name="Kyrpides N.C."/>
            <person name="Woyke T."/>
        </authorList>
    </citation>
    <scope>NUCLEOTIDE SEQUENCE</scope>
    <source>
        <strain evidence="2">GVMAG-M-3300023174-68</strain>
    </source>
</reference>